<gene>
    <name evidence="3" type="ORF">ABVK25_009354</name>
</gene>
<dbReference type="PANTHER" id="PTHR42678">
    <property type="entry name" value="AMIDASE"/>
    <property type="match status" value="1"/>
</dbReference>
<comment type="caution">
    <text evidence="3">The sequence shown here is derived from an EMBL/GenBank/DDBJ whole genome shotgun (WGS) entry which is preliminary data.</text>
</comment>
<feature type="domain" description="Amidase" evidence="2">
    <location>
        <begin position="113"/>
        <end position="272"/>
    </location>
</feature>
<dbReference type="Gene3D" id="3.90.1300.10">
    <property type="entry name" value="Amidase signature (AS) domain"/>
    <property type="match status" value="1"/>
</dbReference>
<evidence type="ECO:0000313" key="4">
    <source>
        <dbReference type="Proteomes" id="UP001590951"/>
    </source>
</evidence>
<keyword evidence="1" id="KW-0732">Signal</keyword>
<sequence>MGFPPRHGFDRLKMSFLCLFSLTATIHSLPVLANTSIEMASSSCGTSNASSLAMSETLDSPFLYDFPVLGQNPAELFPMPHCNGFTLEEATIDQLQDAMGKGNLTSVHIAICYLQRIWQTREYVNAILELNPDFLNIASNLDTLRAAGTILGPLHGIPFLIKDNIASKDKMETTAVSWMLLGSVVPRDAFVVSQLRKAGAVLMGKATLSEWADMRSSNYSEGYSARGGQARSPYNLTVNPGGSSSGSAGAVAGNLVTFALGTETDGSGIVIPESTHQDTLGTLARTVRDAVYALDAIYGIDPLNNSTLAQEGKTPTGGYTQFLTNKDALKDATFGLPWQSFWALAPPEQQACLLAIISEIEEAGATIINGTELRDYETIVSPDGWNWDYGMTRGYPNESEFTYVKVDFYNNIKAYLAELENTDVRSLEDIVQYNNDNVGTEGGMPNIQPAFASGQDYFLASLATQGIMDDTYYQALNFCQTSTRENGIDYALNHNGKQLSALLVPPDVGQTYQIAAQAGYPVITLPAGVNGTTSMPFGLALMGTAWSEAELVKWASAIEDLGIQSHGRWGRTKPLWGGYRKRSIPVLNL</sequence>
<dbReference type="EMBL" id="JBHFEH010000048">
    <property type="protein sequence ID" value="KAL2050382.1"/>
    <property type="molecule type" value="Genomic_DNA"/>
</dbReference>
<feature type="signal peptide" evidence="1">
    <location>
        <begin position="1"/>
        <end position="28"/>
    </location>
</feature>
<feature type="chain" id="PRO_5046893933" description="Amidase domain-containing protein" evidence="1">
    <location>
        <begin position="29"/>
        <end position="589"/>
    </location>
</feature>
<protein>
    <recommendedName>
        <fullName evidence="2">Amidase domain-containing protein</fullName>
    </recommendedName>
</protein>
<dbReference type="Pfam" id="PF01425">
    <property type="entry name" value="Amidase"/>
    <property type="match status" value="1"/>
</dbReference>
<dbReference type="InterPro" id="IPR023631">
    <property type="entry name" value="Amidase_dom"/>
</dbReference>
<dbReference type="Proteomes" id="UP001590951">
    <property type="component" value="Unassembled WGS sequence"/>
</dbReference>
<proteinExistence type="predicted"/>
<accession>A0ABR4AXJ0</accession>
<name>A0ABR4AXJ0_9LECA</name>
<reference evidence="3 4" key="1">
    <citation type="submission" date="2024-09" db="EMBL/GenBank/DDBJ databases">
        <title>Rethinking Asexuality: The Enigmatic Case of Functional Sexual Genes in Lepraria (Stereocaulaceae).</title>
        <authorList>
            <person name="Doellman M."/>
            <person name="Sun Y."/>
            <person name="Barcenas-Pena A."/>
            <person name="Lumbsch H.T."/>
            <person name="Grewe F."/>
        </authorList>
    </citation>
    <scope>NUCLEOTIDE SEQUENCE [LARGE SCALE GENOMIC DNA]</scope>
    <source>
        <strain evidence="3 4">Grewe 0041</strain>
    </source>
</reference>
<dbReference type="InterPro" id="IPR036928">
    <property type="entry name" value="AS_sf"/>
</dbReference>
<dbReference type="SUPFAM" id="SSF75304">
    <property type="entry name" value="Amidase signature (AS) enzymes"/>
    <property type="match status" value="1"/>
</dbReference>
<dbReference type="PANTHER" id="PTHR42678:SF37">
    <property type="entry name" value="AMIDASE C869.01-RELATED"/>
    <property type="match status" value="1"/>
</dbReference>
<keyword evidence="4" id="KW-1185">Reference proteome</keyword>
<evidence type="ECO:0000313" key="3">
    <source>
        <dbReference type="EMBL" id="KAL2050382.1"/>
    </source>
</evidence>
<evidence type="ECO:0000256" key="1">
    <source>
        <dbReference type="SAM" id="SignalP"/>
    </source>
</evidence>
<organism evidence="3 4">
    <name type="scientific">Lepraria finkii</name>
    <dbReference type="NCBI Taxonomy" id="1340010"/>
    <lineage>
        <taxon>Eukaryota</taxon>
        <taxon>Fungi</taxon>
        <taxon>Dikarya</taxon>
        <taxon>Ascomycota</taxon>
        <taxon>Pezizomycotina</taxon>
        <taxon>Lecanoromycetes</taxon>
        <taxon>OSLEUM clade</taxon>
        <taxon>Lecanoromycetidae</taxon>
        <taxon>Lecanorales</taxon>
        <taxon>Lecanorineae</taxon>
        <taxon>Stereocaulaceae</taxon>
        <taxon>Lepraria</taxon>
    </lineage>
</organism>
<evidence type="ECO:0000259" key="2">
    <source>
        <dbReference type="Pfam" id="PF01425"/>
    </source>
</evidence>